<dbReference type="GO" id="GO:0016020">
    <property type="term" value="C:membrane"/>
    <property type="evidence" value="ECO:0007669"/>
    <property type="project" value="UniProtKB-SubCell"/>
</dbReference>
<proteinExistence type="inferred from homology"/>
<evidence type="ECO:0000313" key="12">
    <source>
        <dbReference type="Proteomes" id="UP000315901"/>
    </source>
</evidence>
<evidence type="ECO:0000259" key="10">
    <source>
        <dbReference type="Pfam" id="PF13193"/>
    </source>
</evidence>
<feature type="domain" description="AMP-binding enzyme C-terminal" evidence="10">
    <location>
        <begin position="471"/>
        <end position="546"/>
    </location>
</feature>
<evidence type="ECO:0000256" key="6">
    <source>
        <dbReference type="ARBA" id="ARBA00026121"/>
    </source>
</evidence>
<organism evidence="11 12">
    <name type="scientific">Maribrevibacterium harenarium</name>
    <dbReference type="NCBI Taxonomy" id="2589817"/>
    <lineage>
        <taxon>Bacteria</taxon>
        <taxon>Pseudomonadati</taxon>
        <taxon>Pseudomonadota</taxon>
        <taxon>Gammaproteobacteria</taxon>
        <taxon>Oceanospirillales</taxon>
        <taxon>Oceanospirillaceae</taxon>
        <taxon>Maribrevibacterium</taxon>
    </lineage>
</organism>
<evidence type="ECO:0000256" key="5">
    <source>
        <dbReference type="ARBA" id="ARBA00023136"/>
    </source>
</evidence>
<feature type="domain" description="AMP-dependent synthetase/ligase" evidence="9">
    <location>
        <begin position="34"/>
        <end position="420"/>
    </location>
</feature>
<accession>A0A501WT83</accession>
<evidence type="ECO:0000256" key="8">
    <source>
        <dbReference type="ARBA" id="ARBA00042773"/>
    </source>
</evidence>
<comment type="subcellular location">
    <subcellularLocation>
        <location evidence="1">Membrane</location>
        <topology evidence="1">Peripheral membrane protein</topology>
    </subcellularLocation>
</comment>
<comment type="pathway">
    <text evidence="2">Lipid metabolism; fatty acid beta-oxidation.</text>
</comment>
<dbReference type="AlphaFoldDB" id="A0A501WT83"/>
<keyword evidence="12" id="KW-1185">Reference proteome</keyword>
<dbReference type="InterPro" id="IPR045851">
    <property type="entry name" value="AMP-bd_C_sf"/>
</dbReference>
<dbReference type="Pfam" id="PF00501">
    <property type="entry name" value="AMP-binding"/>
    <property type="match status" value="1"/>
</dbReference>
<dbReference type="Proteomes" id="UP000315901">
    <property type="component" value="Unassembled WGS sequence"/>
</dbReference>
<name>A0A501WT83_9GAMM</name>
<evidence type="ECO:0000259" key="9">
    <source>
        <dbReference type="Pfam" id="PF00501"/>
    </source>
</evidence>
<dbReference type="Gene3D" id="3.40.50.980">
    <property type="match status" value="2"/>
</dbReference>
<comment type="caution">
    <text evidence="11">The sequence shown here is derived from an EMBL/GenBank/DDBJ whole genome shotgun (WGS) entry which is preliminary data.</text>
</comment>
<protein>
    <recommendedName>
        <fullName evidence="7">Long-chain-fatty-acid--CoA ligase</fullName>
        <ecNumber evidence="6">6.2.1.3</ecNumber>
    </recommendedName>
    <alternativeName>
        <fullName evidence="8">Long-chain acyl-CoA synthetase</fullName>
    </alternativeName>
</protein>
<dbReference type="FunFam" id="3.40.50.12780:FF:000003">
    <property type="entry name" value="Long-chain-fatty-acid--CoA ligase FadD"/>
    <property type="match status" value="1"/>
</dbReference>
<dbReference type="PANTHER" id="PTHR43767:SF8">
    <property type="entry name" value="LONG-CHAIN-FATTY-ACID--COA LIGASE"/>
    <property type="match status" value="1"/>
</dbReference>
<dbReference type="RefSeq" id="WP_140588686.1">
    <property type="nucleotide sequence ID" value="NZ_VFRR01000015.1"/>
</dbReference>
<keyword evidence="5" id="KW-0472">Membrane</keyword>
<gene>
    <name evidence="11" type="ORF">FJM67_09295</name>
</gene>
<dbReference type="OrthoDB" id="9803968at2"/>
<dbReference type="PROSITE" id="PS00455">
    <property type="entry name" value="AMP_BINDING"/>
    <property type="match status" value="1"/>
</dbReference>
<dbReference type="EMBL" id="VFRR01000015">
    <property type="protein sequence ID" value="TPE51580.1"/>
    <property type="molecule type" value="Genomic_DNA"/>
</dbReference>
<evidence type="ECO:0000256" key="1">
    <source>
        <dbReference type="ARBA" id="ARBA00004170"/>
    </source>
</evidence>
<evidence type="ECO:0000256" key="4">
    <source>
        <dbReference type="ARBA" id="ARBA00022598"/>
    </source>
</evidence>
<dbReference type="InterPro" id="IPR050237">
    <property type="entry name" value="ATP-dep_AMP-bd_enzyme"/>
</dbReference>
<evidence type="ECO:0000256" key="3">
    <source>
        <dbReference type="ARBA" id="ARBA00006432"/>
    </source>
</evidence>
<dbReference type="InterPro" id="IPR000873">
    <property type="entry name" value="AMP-dep_synth/lig_dom"/>
</dbReference>
<dbReference type="Pfam" id="PF13193">
    <property type="entry name" value="AMP-binding_C"/>
    <property type="match status" value="1"/>
</dbReference>
<comment type="similarity">
    <text evidence="3">Belongs to the ATP-dependent AMP-binding enzyme family.</text>
</comment>
<dbReference type="Gene3D" id="3.30.300.30">
    <property type="match status" value="1"/>
</dbReference>
<dbReference type="InterPro" id="IPR020845">
    <property type="entry name" value="AMP-binding_CS"/>
</dbReference>
<dbReference type="InterPro" id="IPR025110">
    <property type="entry name" value="AMP-bd_C"/>
</dbReference>
<reference evidence="11 12" key="1">
    <citation type="submission" date="2019-06" db="EMBL/GenBank/DDBJ databases">
        <title>A novel bacterium of genus Marinomonas, isolated from coastal sand.</title>
        <authorList>
            <person name="Huang H."/>
            <person name="Mo K."/>
            <person name="Hu Y."/>
        </authorList>
    </citation>
    <scope>NUCLEOTIDE SEQUENCE [LARGE SCALE GENOMIC DNA]</scope>
    <source>
        <strain evidence="11 12">HB171799</strain>
    </source>
</reference>
<dbReference type="EC" id="6.2.1.3" evidence="6"/>
<evidence type="ECO:0000256" key="2">
    <source>
        <dbReference type="ARBA" id="ARBA00005005"/>
    </source>
</evidence>
<evidence type="ECO:0000313" key="11">
    <source>
        <dbReference type="EMBL" id="TPE51580.1"/>
    </source>
</evidence>
<dbReference type="CDD" id="cd05936">
    <property type="entry name" value="FC-FACS_FadD_like"/>
    <property type="match status" value="1"/>
</dbReference>
<dbReference type="GO" id="GO:0004467">
    <property type="term" value="F:long-chain fatty acid-CoA ligase activity"/>
    <property type="evidence" value="ECO:0007669"/>
    <property type="project" value="UniProtKB-EC"/>
</dbReference>
<dbReference type="Gene3D" id="2.30.38.10">
    <property type="entry name" value="Luciferase, Domain 3"/>
    <property type="match status" value="1"/>
</dbReference>
<keyword evidence="4" id="KW-0436">Ligase</keyword>
<evidence type="ECO:0000256" key="7">
    <source>
        <dbReference type="ARBA" id="ARBA00039545"/>
    </source>
</evidence>
<dbReference type="SUPFAM" id="SSF56801">
    <property type="entry name" value="Acetyl-CoA synthetase-like"/>
    <property type="match status" value="1"/>
</dbReference>
<dbReference type="FunFam" id="3.30.300.30:FF:000008">
    <property type="entry name" value="2,3-dihydroxybenzoate-AMP ligase"/>
    <property type="match status" value="1"/>
</dbReference>
<sequence>MSQSETTSSAPGRYVPASLNPQGYQSVTELLCSACERFSNLPAFTSLGRSLSYRELAQKSDAFAAYLQQHTDLIPGDRIAVQLPNVIQFPVVVLGALKAGLIVVNTNPLYSPKELEHQFKDSGAKALVVFANMAHNVAQIIDKTPIKHVFITEIADFHPPVKRLLINSVVKYIKRMVPAYDLPQAKSLNHILAQGGTLPPKRYQAKLEDIAVLQYTGGTTGVAKGAMLTHANLIANSYQLRERLTEVLIEGKETFIAPLPLYHIYSFVIHGLTLMDVGGHSILIPNPRDLPAFVKELAKWRFTGFIGLNTLFVALCLRDDFKRLDFSALKLTASGGMPLTKAAAERWHSLTGNPVTEGYGLTETSPVVAFNPVGQEQLGAIGLPVAETQVKLIDEAGQPVALGEPGMLCVKGPQVMKGYWQRPDATAEVTTPDGYLITGDIATQAEDGYLRIVDRAKDMIIVSGFNVYPTEVEDCLTSHPDILEAAAIGVEDDKTGEAVKAFLVLVPGATLDKEELRLFCRQHLAPYKVPKQVEIREALPKTNVGKVLRRALREETN</sequence>
<dbReference type="PANTHER" id="PTHR43767">
    <property type="entry name" value="LONG-CHAIN-FATTY-ACID--COA LIGASE"/>
    <property type="match status" value="1"/>
</dbReference>